<gene>
    <name evidence="2" type="ORF">SAMN02745225_02091</name>
</gene>
<protein>
    <submittedName>
        <fullName evidence="2">Methyltransferase domain-containing protein</fullName>
    </submittedName>
</protein>
<feature type="domain" description="Methyltransferase type 11" evidence="1">
    <location>
        <begin position="59"/>
        <end position="135"/>
    </location>
</feature>
<evidence type="ECO:0000313" key="3">
    <source>
        <dbReference type="Proteomes" id="UP000184295"/>
    </source>
</evidence>
<keyword evidence="2" id="KW-0489">Methyltransferase</keyword>
<sequence length="262" mass="29526">MRTSRLNELDLGRYIERFHEERPGVTEEVLGRSNSDGFTPYEWLSQAITPGLRGIDLGSGGVPLKLGCGAEAWVGVDRSLAELKLHPSRDDVERVQAEAQSLPFERAVFDRFRSSMAITFMSPISEVVSELARVTTIDAEGAFLLPAAWPFDFKDVLYNVRIKSRLRVIRFAPPLNGGIDMLLRSFARRGFEVVEKRSRRFEYVLEDEESCDRLLRSWYLPNLSESLVGHVRGLLFSRIGSSVGVPLMRVSLVRTGALRPVI</sequence>
<dbReference type="SUPFAM" id="SSF53335">
    <property type="entry name" value="S-adenosyl-L-methionine-dependent methyltransferases"/>
    <property type="match status" value="1"/>
</dbReference>
<dbReference type="GO" id="GO:0032259">
    <property type="term" value="P:methylation"/>
    <property type="evidence" value="ECO:0007669"/>
    <property type="project" value="UniProtKB-KW"/>
</dbReference>
<dbReference type="AlphaFoldDB" id="A0A1M4XPW5"/>
<dbReference type="Gene3D" id="3.40.50.150">
    <property type="entry name" value="Vaccinia Virus protein VP39"/>
    <property type="match status" value="1"/>
</dbReference>
<dbReference type="STRING" id="1121881.SAMN02745225_02091"/>
<dbReference type="EMBL" id="FQUL01000043">
    <property type="protein sequence ID" value="SHE95478.1"/>
    <property type="molecule type" value="Genomic_DNA"/>
</dbReference>
<evidence type="ECO:0000259" key="1">
    <source>
        <dbReference type="Pfam" id="PF08241"/>
    </source>
</evidence>
<dbReference type="Proteomes" id="UP000184295">
    <property type="component" value="Unassembled WGS sequence"/>
</dbReference>
<dbReference type="InterPro" id="IPR013216">
    <property type="entry name" value="Methyltransf_11"/>
</dbReference>
<keyword evidence="3" id="KW-1185">Reference proteome</keyword>
<reference evidence="3" key="1">
    <citation type="submission" date="2016-11" db="EMBL/GenBank/DDBJ databases">
        <authorList>
            <person name="Varghese N."/>
            <person name="Submissions S."/>
        </authorList>
    </citation>
    <scope>NUCLEOTIDE SEQUENCE [LARGE SCALE GENOMIC DNA]</scope>
    <source>
        <strain evidence="3">DSM 19514</strain>
    </source>
</reference>
<dbReference type="RefSeq" id="WP_178138804.1">
    <property type="nucleotide sequence ID" value="NZ_FQUL01000043.1"/>
</dbReference>
<accession>A0A1M4XPW5</accession>
<evidence type="ECO:0000313" key="2">
    <source>
        <dbReference type="EMBL" id="SHE95478.1"/>
    </source>
</evidence>
<organism evidence="2 3">
    <name type="scientific">Ferrithrix thermotolerans DSM 19514</name>
    <dbReference type="NCBI Taxonomy" id="1121881"/>
    <lineage>
        <taxon>Bacteria</taxon>
        <taxon>Bacillati</taxon>
        <taxon>Actinomycetota</taxon>
        <taxon>Acidimicrobiia</taxon>
        <taxon>Acidimicrobiales</taxon>
        <taxon>Acidimicrobiaceae</taxon>
        <taxon>Ferrithrix</taxon>
    </lineage>
</organism>
<proteinExistence type="predicted"/>
<name>A0A1M4XPW5_9ACTN</name>
<dbReference type="GO" id="GO:0008757">
    <property type="term" value="F:S-adenosylmethionine-dependent methyltransferase activity"/>
    <property type="evidence" value="ECO:0007669"/>
    <property type="project" value="InterPro"/>
</dbReference>
<dbReference type="InterPro" id="IPR029063">
    <property type="entry name" value="SAM-dependent_MTases_sf"/>
</dbReference>
<keyword evidence="2" id="KW-0808">Transferase</keyword>
<dbReference type="Pfam" id="PF08241">
    <property type="entry name" value="Methyltransf_11"/>
    <property type="match status" value="1"/>
</dbReference>